<keyword evidence="5" id="KW-1185">Reference proteome</keyword>
<organism evidence="4 5">
    <name type="scientific">Limosilactobacillus frumenti DSM 13145</name>
    <dbReference type="NCBI Taxonomy" id="1423746"/>
    <lineage>
        <taxon>Bacteria</taxon>
        <taxon>Bacillati</taxon>
        <taxon>Bacillota</taxon>
        <taxon>Bacilli</taxon>
        <taxon>Lactobacillales</taxon>
        <taxon>Lactobacillaceae</taxon>
        <taxon>Limosilactobacillus</taxon>
    </lineage>
</organism>
<feature type="domain" description="Pesticidal crystal protein Cry22Aa Ig-like" evidence="3">
    <location>
        <begin position="31"/>
        <end position="77"/>
    </location>
</feature>
<evidence type="ECO:0000256" key="2">
    <source>
        <dbReference type="SAM" id="Phobius"/>
    </source>
</evidence>
<comment type="caution">
    <text evidence="4">The sequence shown here is derived from an EMBL/GenBank/DDBJ whole genome shotgun (WGS) entry which is preliminary data.</text>
</comment>
<dbReference type="EMBL" id="AZER01000014">
    <property type="protein sequence ID" value="KRL27886.1"/>
    <property type="molecule type" value="Genomic_DNA"/>
</dbReference>
<dbReference type="InterPro" id="IPR013783">
    <property type="entry name" value="Ig-like_fold"/>
</dbReference>
<name>A0A0R1P5K4_9LACO</name>
<feature type="region of interest" description="Disordered" evidence="1">
    <location>
        <begin position="137"/>
        <end position="158"/>
    </location>
</feature>
<dbReference type="PATRIC" id="fig|1423746.3.peg.636"/>
<keyword evidence="2" id="KW-0472">Membrane</keyword>
<dbReference type="CDD" id="cd00146">
    <property type="entry name" value="PKD"/>
    <property type="match status" value="1"/>
</dbReference>
<evidence type="ECO:0000259" key="3">
    <source>
        <dbReference type="Pfam" id="PF16403"/>
    </source>
</evidence>
<sequence length="266" mass="29468">MANPTLTIQRQTVDWPLGQTLTDQELVNRFGIQATSNGNNITDKVTFNTTQVNVNQMGQYPVAVTVMDSMGQTASARLTLNVVAQRGTTIINNNNNAPAPSNNKKHYGLWIALAIIIVILLAWWGISAHNRNQAQEANNAQQSSQISDNSSSINKLSSDNQKLARQVAALRAAAKQYEKDHDQAELQNRLNDISNQNQQIQSQLHSDSAQQKLQDINQVVNQVQQDPSNASSTVNNLKNKDGFDELWSSITSQVQSWLNKYQNSSN</sequence>
<accession>A0A0R1P5K4</accession>
<feature type="transmembrane region" description="Helical" evidence="2">
    <location>
        <begin position="107"/>
        <end position="126"/>
    </location>
</feature>
<dbReference type="Gene3D" id="2.60.40.10">
    <property type="entry name" value="Immunoglobulins"/>
    <property type="match status" value="1"/>
</dbReference>
<evidence type="ECO:0000256" key="1">
    <source>
        <dbReference type="SAM" id="MobiDB-lite"/>
    </source>
</evidence>
<keyword evidence="2" id="KW-0812">Transmembrane</keyword>
<evidence type="ECO:0000313" key="4">
    <source>
        <dbReference type="EMBL" id="KRL27886.1"/>
    </source>
</evidence>
<protein>
    <recommendedName>
        <fullName evidence="3">Pesticidal crystal protein Cry22Aa Ig-like domain-containing protein</fullName>
    </recommendedName>
</protein>
<keyword evidence="2" id="KW-1133">Transmembrane helix</keyword>
<reference evidence="4 5" key="1">
    <citation type="journal article" date="2015" name="Genome Announc.">
        <title>Expanding the biotechnology potential of lactobacilli through comparative genomics of 213 strains and associated genera.</title>
        <authorList>
            <person name="Sun Z."/>
            <person name="Harris H.M."/>
            <person name="McCann A."/>
            <person name="Guo C."/>
            <person name="Argimon S."/>
            <person name="Zhang W."/>
            <person name="Yang X."/>
            <person name="Jeffery I.B."/>
            <person name="Cooney J.C."/>
            <person name="Kagawa T.F."/>
            <person name="Liu W."/>
            <person name="Song Y."/>
            <person name="Salvetti E."/>
            <person name="Wrobel A."/>
            <person name="Rasinkangas P."/>
            <person name="Parkhill J."/>
            <person name="Rea M.C."/>
            <person name="O'Sullivan O."/>
            <person name="Ritari J."/>
            <person name="Douillard F.P."/>
            <person name="Paul Ross R."/>
            <person name="Yang R."/>
            <person name="Briner A.E."/>
            <person name="Felis G.E."/>
            <person name="de Vos W.M."/>
            <person name="Barrangou R."/>
            <person name="Klaenhammer T.R."/>
            <person name="Caufield P.W."/>
            <person name="Cui Y."/>
            <person name="Zhang H."/>
            <person name="O'Toole P.W."/>
        </authorList>
    </citation>
    <scope>NUCLEOTIDE SEQUENCE [LARGE SCALE GENOMIC DNA]</scope>
    <source>
        <strain evidence="4 5">DSM 13145</strain>
    </source>
</reference>
<dbReference type="Proteomes" id="UP000051445">
    <property type="component" value="Unassembled WGS sequence"/>
</dbReference>
<gene>
    <name evidence="4" type="ORF">FD27_GL000628</name>
</gene>
<dbReference type="RefSeq" id="WP_057750022.1">
    <property type="nucleotide sequence ID" value="NZ_AZER01000014.1"/>
</dbReference>
<evidence type="ECO:0000313" key="5">
    <source>
        <dbReference type="Proteomes" id="UP000051445"/>
    </source>
</evidence>
<dbReference type="InterPro" id="IPR032179">
    <property type="entry name" value="Cry22Aa_Ig-like"/>
</dbReference>
<dbReference type="Pfam" id="PF16403">
    <property type="entry name" value="Bact_surface_Ig-like"/>
    <property type="match status" value="1"/>
</dbReference>
<dbReference type="AlphaFoldDB" id="A0A0R1P5K4"/>
<dbReference type="OrthoDB" id="2289851at2"/>
<proteinExistence type="predicted"/>